<evidence type="ECO:0000256" key="2">
    <source>
        <dbReference type="SAM" id="MobiDB-lite"/>
    </source>
</evidence>
<organism evidence="4 5">
    <name type="scientific">Acer saccharum</name>
    <name type="common">Sugar maple</name>
    <dbReference type="NCBI Taxonomy" id="4024"/>
    <lineage>
        <taxon>Eukaryota</taxon>
        <taxon>Viridiplantae</taxon>
        <taxon>Streptophyta</taxon>
        <taxon>Embryophyta</taxon>
        <taxon>Tracheophyta</taxon>
        <taxon>Spermatophyta</taxon>
        <taxon>Magnoliopsida</taxon>
        <taxon>eudicotyledons</taxon>
        <taxon>Gunneridae</taxon>
        <taxon>Pentapetalae</taxon>
        <taxon>rosids</taxon>
        <taxon>malvids</taxon>
        <taxon>Sapindales</taxon>
        <taxon>Sapindaceae</taxon>
        <taxon>Hippocastanoideae</taxon>
        <taxon>Acereae</taxon>
        <taxon>Acer</taxon>
    </lineage>
</organism>
<dbReference type="GO" id="GO:0003676">
    <property type="term" value="F:nucleic acid binding"/>
    <property type="evidence" value="ECO:0007669"/>
    <property type="project" value="InterPro"/>
</dbReference>
<keyword evidence="1" id="KW-0863">Zinc-finger</keyword>
<dbReference type="EMBL" id="JAUESC010000001">
    <property type="protein sequence ID" value="KAK0606584.1"/>
    <property type="molecule type" value="Genomic_DNA"/>
</dbReference>
<dbReference type="AlphaFoldDB" id="A0AA39TKM2"/>
<reference evidence="4" key="2">
    <citation type="submission" date="2023-06" db="EMBL/GenBank/DDBJ databases">
        <authorList>
            <person name="Swenson N.G."/>
            <person name="Wegrzyn J.L."/>
            <person name="Mcevoy S.L."/>
        </authorList>
    </citation>
    <scope>NUCLEOTIDE SEQUENCE</scope>
    <source>
        <strain evidence="4">NS2018</strain>
        <tissue evidence="4">Leaf</tissue>
    </source>
</reference>
<name>A0AA39TKM2_ACESA</name>
<protein>
    <recommendedName>
        <fullName evidence="3">CCHC-type domain-containing protein</fullName>
    </recommendedName>
</protein>
<feature type="compositionally biased region" description="Basic and acidic residues" evidence="2">
    <location>
        <begin position="104"/>
        <end position="116"/>
    </location>
</feature>
<dbReference type="Pfam" id="PF00098">
    <property type="entry name" value="zf-CCHC"/>
    <property type="match status" value="1"/>
</dbReference>
<proteinExistence type="predicted"/>
<comment type="caution">
    <text evidence="4">The sequence shown here is derived from an EMBL/GenBank/DDBJ whole genome shotgun (WGS) entry which is preliminary data.</text>
</comment>
<dbReference type="GO" id="GO:0008270">
    <property type="term" value="F:zinc ion binding"/>
    <property type="evidence" value="ECO:0007669"/>
    <property type="project" value="UniProtKB-KW"/>
</dbReference>
<evidence type="ECO:0000313" key="5">
    <source>
        <dbReference type="Proteomes" id="UP001168877"/>
    </source>
</evidence>
<gene>
    <name evidence="4" type="ORF">LWI29_001101</name>
</gene>
<evidence type="ECO:0000259" key="3">
    <source>
        <dbReference type="PROSITE" id="PS50158"/>
    </source>
</evidence>
<sequence length="149" mass="16685">MLLRYESLLDYCFKCGRLGHILDECTKEVNVRDLSSEDNRRLGAWISVVSPPKRPFIGTGRTNKRIWGKLKGFGGSISKYENHRSLQTNWRERTTTCVANDPGGRSKDVDKRRGETVEGGSLAKRNGCMGINKGSLNVPVKNVSREDGK</sequence>
<feature type="domain" description="CCHC-type" evidence="3">
    <location>
        <begin position="12"/>
        <end position="27"/>
    </location>
</feature>
<dbReference type="SUPFAM" id="SSF57756">
    <property type="entry name" value="Retrovirus zinc finger-like domains"/>
    <property type="match status" value="1"/>
</dbReference>
<dbReference type="Proteomes" id="UP001168877">
    <property type="component" value="Unassembled WGS sequence"/>
</dbReference>
<keyword evidence="5" id="KW-1185">Reference proteome</keyword>
<reference evidence="4" key="1">
    <citation type="journal article" date="2022" name="Plant J.">
        <title>Strategies of tolerance reflected in two North American maple genomes.</title>
        <authorList>
            <person name="McEvoy S.L."/>
            <person name="Sezen U.U."/>
            <person name="Trouern-Trend A."/>
            <person name="McMahon S.M."/>
            <person name="Schaberg P.G."/>
            <person name="Yang J."/>
            <person name="Wegrzyn J.L."/>
            <person name="Swenson N.G."/>
        </authorList>
    </citation>
    <scope>NUCLEOTIDE SEQUENCE</scope>
    <source>
        <strain evidence="4">NS2018</strain>
    </source>
</reference>
<dbReference type="InterPro" id="IPR001878">
    <property type="entry name" value="Znf_CCHC"/>
</dbReference>
<accession>A0AA39TKM2</accession>
<dbReference type="PROSITE" id="PS50158">
    <property type="entry name" value="ZF_CCHC"/>
    <property type="match status" value="1"/>
</dbReference>
<evidence type="ECO:0000313" key="4">
    <source>
        <dbReference type="EMBL" id="KAK0606584.1"/>
    </source>
</evidence>
<feature type="region of interest" description="Disordered" evidence="2">
    <location>
        <begin position="96"/>
        <end position="121"/>
    </location>
</feature>
<dbReference type="InterPro" id="IPR036875">
    <property type="entry name" value="Znf_CCHC_sf"/>
</dbReference>
<evidence type="ECO:0000256" key="1">
    <source>
        <dbReference type="PROSITE-ProRule" id="PRU00047"/>
    </source>
</evidence>
<keyword evidence="1" id="KW-0479">Metal-binding</keyword>
<keyword evidence="1" id="KW-0862">Zinc</keyword>